<comment type="caution">
    <text evidence="2">The sequence shown here is derived from an EMBL/GenBank/DDBJ whole genome shotgun (WGS) entry which is preliminary data.</text>
</comment>
<dbReference type="Proteomes" id="UP000014127">
    <property type="component" value="Unassembled WGS sequence"/>
</dbReference>
<evidence type="ECO:0000259" key="1">
    <source>
        <dbReference type="PROSITE" id="PS51186"/>
    </source>
</evidence>
<evidence type="ECO:0000313" key="2">
    <source>
        <dbReference type="EMBL" id="EOT41205.1"/>
    </source>
</evidence>
<dbReference type="InterPro" id="IPR000182">
    <property type="entry name" value="GNAT_dom"/>
</dbReference>
<name>S0KJP0_9ENTE</name>
<dbReference type="HOGENOM" id="CLU_013985_4_2_9"/>
<dbReference type="GO" id="GO:0016747">
    <property type="term" value="F:acyltransferase activity, transferring groups other than amino-acyl groups"/>
    <property type="evidence" value="ECO:0007669"/>
    <property type="project" value="InterPro"/>
</dbReference>
<dbReference type="EMBL" id="AHYR01000005">
    <property type="protein sequence ID" value="EOT41205.1"/>
    <property type="molecule type" value="Genomic_DNA"/>
</dbReference>
<dbReference type="PANTHER" id="PTHR43072:SF8">
    <property type="entry name" value="ACYLTRANSFERASE FABY-RELATED"/>
    <property type="match status" value="1"/>
</dbReference>
<dbReference type="PATRIC" id="fig|1139219.3.peg.1336"/>
<dbReference type="AlphaFoldDB" id="S0KJP0"/>
<dbReference type="PANTHER" id="PTHR43072">
    <property type="entry name" value="N-ACETYLTRANSFERASE"/>
    <property type="match status" value="1"/>
</dbReference>
<dbReference type="Pfam" id="PF13420">
    <property type="entry name" value="Acetyltransf_4"/>
    <property type="match status" value="1"/>
</dbReference>
<organism evidence="2 3">
    <name type="scientific">Enterococcus dispar ATCC 51266</name>
    <dbReference type="NCBI Taxonomy" id="1139219"/>
    <lineage>
        <taxon>Bacteria</taxon>
        <taxon>Bacillati</taxon>
        <taxon>Bacillota</taxon>
        <taxon>Bacilli</taxon>
        <taxon>Lactobacillales</taxon>
        <taxon>Enterococcaceae</taxon>
        <taxon>Enterococcus</taxon>
    </lineage>
</organism>
<evidence type="ECO:0000313" key="3">
    <source>
        <dbReference type="Proteomes" id="UP000014127"/>
    </source>
</evidence>
<gene>
    <name evidence="2" type="ORF">OMK_01375</name>
</gene>
<dbReference type="OrthoDB" id="9798006at2"/>
<dbReference type="PROSITE" id="PS51186">
    <property type="entry name" value="GNAT"/>
    <property type="match status" value="1"/>
</dbReference>
<dbReference type="CDD" id="cd04301">
    <property type="entry name" value="NAT_SF"/>
    <property type="match status" value="1"/>
</dbReference>
<dbReference type="SUPFAM" id="SSF55729">
    <property type="entry name" value="Acyl-CoA N-acyltransferases (Nat)"/>
    <property type="match status" value="1"/>
</dbReference>
<accession>S0KJP0</accession>
<sequence length="182" mass="20803">MTEKIRMATKDDAKAILAIYAPYVKETAITFEYEVPSLIDFEARIIQTLSRYPYLVAQKEDGTIVGYAYAGVYKGRAAYDWSCEVTIYLAKDVKSQGLGTRLYQALEVELQKLNIIQVLACVTAGNIGSIKFHEKLGYEQAGFFSNLGYKFNEWYDVVWLQKTIQPVTIPPKKFIPYKKDLR</sequence>
<protein>
    <recommendedName>
        <fullName evidence="1">N-acetyltransferase domain-containing protein</fullName>
    </recommendedName>
</protein>
<dbReference type="InterPro" id="IPR016181">
    <property type="entry name" value="Acyl_CoA_acyltransferase"/>
</dbReference>
<keyword evidence="3" id="KW-1185">Reference proteome</keyword>
<dbReference type="eggNOG" id="COG1247">
    <property type="taxonomic scope" value="Bacteria"/>
</dbReference>
<reference evidence="2 3" key="1">
    <citation type="submission" date="2013-03" db="EMBL/GenBank/DDBJ databases">
        <title>The Genome Sequence of Enterococcus dispar ATCC_51266 (Illumina only assembly).</title>
        <authorList>
            <consortium name="The Broad Institute Genomics Platform"/>
            <consortium name="The Broad Institute Genome Sequencing Center for Infectious Disease"/>
            <person name="Earl A."/>
            <person name="Russ C."/>
            <person name="Gilmore M."/>
            <person name="Surin D."/>
            <person name="Walker B."/>
            <person name="Young S."/>
            <person name="Zeng Q."/>
            <person name="Gargeya S."/>
            <person name="Fitzgerald M."/>
            <person name="Haas B."/>
            <person name="Abouelleil A."/>
            <person name="Allen A.W."/>
            <person name="Alvarado L."/>
            <person name="Arachchi H.M."/>
            <person name="Berlin A.M."/>
            <person name="Chapman S.B."/>
            <person name="Gainer-Dewar J."/>
            <person name="Goldberg J."/>
            <person name="Griggs A."/>
            <person name="Gujja S."/>
            <person name="Hansen M."/>
            <person name="Howarth C."/>
            <person name="Imamovic A."/>
            <person name="Ireland A."/>
            <person name="Larimer J."/>
            <person name="McCowan C."/>
            <person name="Murphy C."/>
            <person name="Pearson M."/>
            <person name="Poon T.W."/>
            <person name="Priest M."/>
            <person name="Roberts A."/>
            <person name="Saif S."/>
            <person name="Shea T."/>
            <person name="Sisk P."/>
            <person name="Sykes S."/>
            <person name="Wortman J."/>
            <person name="Nusbaum C."/>
            <person name="Birren B."/>
        </authorList>
    </citation>
    <scope>NUCLEOTIDE SEQUENCE [LARGE SCALE GENOMIC DNA]</scope>
    <source>
        <strain evidence="2 3">ATCC 51266</strain>
    </source>
</reference>
<dbReference type="RefSeq" id="WP_016172549.1">
    <property type="nucleotide sequence ID" value="NZ_ASWK01000001.1"/>
</dbReference>
<dbReference type="Gene3D" id="3.40.630.30">
    <property type="match status" value="1"/>
</dbReference>
<proteinExistence type="predicted"/>
<dbReference type="STRING" id="44009.RV01_GL002584"/>
<feature type="domain" description="N-acetyltransferase" evidence="1">
    <location>
        <begin position="3"/>
        <end position="165"/>
    </location>
</feature>